<evidence type="ECO:0000256" key="1">
    <source>
        <dbReference type="SAM" id="MobiDB-lite"/>
    </source>
</evidence>
<feature type="region of interest" description="Disordered" evidence="1">
    <location>
        <begin position="166"/>
        <end position="188"/>
    </location>
</feature>
<feature type="non-terminal residue" evidence="2">
    <location>
        <position position="188"/>
    </location>
</feature>
<dbReference type="AlphaFoldDB" id="A0ABD2B0Y2"/>
<proteinExistence type="predicted"/>
<keyword evidence="3" id="KW-1185">Reference proteome</keyword>
<organism evidence="2 3">
    <name type="scientific">Vespula squamosa</name>
    <name type="common">Southern yellow jacket</name>
    <name type="synonym">Wasp</name>
    <dbReference type="NCBI Taxonomy" id="30214"/>
    <lineage>
        <taxon>Eukaryota</taxon>
        <taxon>Metazoa</taxon>
        <taxon>Ecdysozoa</taxon>
        <taxon>Arthropoda</taxon>
        <taxon>Hexapoda</taxon>
        <taxon>Insecta</taxon>
        <taxon>Pterygota</taxon>
        <taxon>Neoptera</taxon>
        <taxon>Endopterygota</taxon>
        <taxon>Hymenoptera</taxon>
        <taxon>Apocrita</taxon>
        <taxon>Aculeata</taxon>
        <taxon>Vespoidea</taxon>
        <taxon>Vespidae</taxon>
        <taxon>Vespinae</taxon>
        <taxon>Vespula</taxon>
    </lineage>
</organism>
<evidence type="ECO:0000313" key="2">
    <source>
        <dbReference type="EMBL" id="KAL2726527.1"/>
    </source>
</evidence>
<gene>
    <name evidence="2" type="ORF">V1478_006805</name>
</gene>
<dbReference type="Proteomes" id="UP001607302">
    <property type="component" value="Unassembled WGS sequence"/>
</dbReference>
<evidence type="ECO:0000313" key="3">
    <source>
        <dbReference type="Proteomes" id="UP001607302"/>
    </source>
</evidence>
<name>A0ABD2B0Y2_VESSQ</name>
<accession>A0ABD2B0Y2</accession>
<reference evidence="2 3" key="1">
    <citation type="journal article" date="2024" name="Ann. Entomol. Soc. Am.">
        <title>Genomic analyses of the southern and eastern yellowjacket wasps (Hymenoptera: Vespidae) reveal evolutionary signatures of social life.</title>
        <authorList>
            <person name="Catto M.A."/>
            <person name="Caine P.B."/>
            <person name="Orr S.E."/>
            <person name="Hunt B.G."/>
            <person name="Goodisman M.A.D."/>
        </authorList>
    </citation>
    <scope>NUCLEOTIDE SEQUENCE [LARGE SCALE GENOMIC DNA]</scope>
    <source>
        <strain evidence="2">233</strain>
        <tissue evidence="2">Head and thorax</tissue>
    </source>
</reference>
<dbReference type="EMBL" id="JAUDFV010000133">
    <property type="protein sequence ID" value="KAL2726527.1"/>
    <property type="molecule type" value="Genomic_DNA"/>
</dbReference>
<protein>
    <submittedName>
        <fullName evidence="2">Uncharacterized protein</fullName>
    </submittedName>
</protein>
<comment type="caution">
    <text evidence="2">The sequence shown here is derived from an EMBL/GenBank/DDBJ whole genome shotgun (WGS) entry which is preliminary data.</text>
</comment>
<sequence>MTTTGMATVLYRFYSDSIALRPEKMLILISPRNFPDCRKSNVYIYPIKQRPLYICSSSARLYILRILIKQNETTRKETKREKEQRTDVPHTFEHAFSYLSGCFSVWSLLFHDDVTQRNRKLKICIRSKDFISMHVGYRTFHNIVGLVSKEEEEEEEEVVCLWFKPSSPQNSARNRILRASNDNLPRNG</sequence>